<evidence type="ECO:0000256" key="7">
    <source>
        <dbReference type="ARBA" id="ARBA00023136"/>
    </source>
</evidence>
<keyword evidence="6" id="KW-0675">Receptor</keyword>
<evidence type="ECO:0000256" key="6">
    <source>
        <dbReference type="ARBA" id="ARBA00023040"/>
    </source>
</evidence>
<proteinExistence type="predicted"/>
<feature type="domain" description="G-protein coupled receptors family 3 profile" evidence="11">
    <location>
        <begin position="76"/>
        <end position="320"/>
    </location>
</feature>
<dbReference type="PRINTS" id="PR01535">
    <property type="entry name" value="VOMERONASL2R"/>
</dbReference>
<keyword evidence="6" id="KW-0297">G-protein coupled receptor</keyword>
<dbReference type="InterPro" id="IPR017978">
    <property type="entry name" value="GPCR_3_C"/>
</dbReference>
<dbReference type="InterPro" id="IPR004073">
    <property type="entry name" value="GPCR_3_vmron_rcpt_2"/>
</dbReference>
<gene>
    <name evidence="12" type="ORF">XENTR_v90026578mg</name>
</gene>
<keyword evidence="8" id="KW-0325">Glycoprotein</keyword>
<feature type="transmembrane region" description="Helical" evidence="10">
    <location>
        <begin position="182"/>
        <end position="209"/>
    </location>
</feature>
<dbReference type="InterPro" id="IPR038550">
    <property type="entry name" value="GPCR_3_9-Cys_sf"/>
</dbReference>
<dbReference type="CDD" id="cd15283">
    <property type="entry name" value="7tmC_V2R_pheromone"/>
    <property type="match status" value="1"/>
</dbReference>
<dbReference type="PANTHER" id="PTHR24061">
    <property type="entry name" value="CALCIUM-SENSING RECEPTOR-RELATED"/>
    <property type="match status" value="1"/>
</dbReference>
<name>A0A1B8Y4H5_XENTR</name>
<evidence type="ECO:0000256" key="10">
    <source>
        <dbReference type="SAM" id="Phobius"/>
    </source>
</evidence>
<dbReference type="GO" id="GO:0004930">
    <property type="term" value="F:G protein-coupled receptor activity"/>
    <property type="evidence" value="ECO:0007669"/>
    <property type="project" value="UniProtKB-KW"/>
</dbReference>
<keyword evidence="4" id="KW-0732">Signal</keyword>
<accession>A0A1B8Y4H5</accession>
<protein>
    <recommendedName>
        <fullName evidence="11">G-protein coupled receptors family 3 profile domain-containing protein</fullName>
    </recommendedName>
</protein>
<dbReference type="InterPro" id="IPR000068">
    <property type="entry name" value="GPCR_3_Ca_sens_rcpt-rel"/>
</dbReference>
<organism evidence="12">
    <name type="scientific">Xenopus tropicalis</name>
    <name type="common">Western clawed frog</name>
    <name type="synonym">Silurana tropicalis</name>
    <dbReference type="NCBI Taxonomy" id="8364"/>
    <lineage>
        <taxon>Eukaryota</taxon>
        <taxon>Metazoa</taxon>
        <taxon>Chordata</taxon>
        <taxon>Craniata</taxon>
        <taxon>Vertebrata</taxon>
        <taxon>Euteleostomi</taxon>
        <taxon>Amphibia</taxon>
        <taxon>Batrachia</taxon>
        <taxon>Anura</taxon>
        <taxon>Pipoidea</taxon>
        <taxon>Pipidae</taxon>
        <taxon>Xenopodinae</taxon>
        <taxon>Xenopus</taxon>
        <taxon>Silurana</taxon>
    </lineage>
</organism>
<dbReference type="PROSITE" id="PS00981">
    <property type="entry name" value="G_PROTEIN_RECEP_F3_3"/>
    <property type="match status" value="1"/>
</dbReference>
<dbReference type="GO" id="GO:0005886">
    <property type="term" value="C:plasma membrane"/>
    <property type="evidence" value="ECO:0007669"/>
    <property type="project" value="UniProtKB-SubCell"/>
</dbReference>
<dbReference type="InterPro" id="IPR000337">
    <property type="entry name" value="GPCR_3"/>
</dbReference>
<reference evidence="12" key="3">
    <citation type="submission" date="2016-05" db="EMBL/GenBank/DDBJ databases">
        <title>WGS assembly of Xenopus tropicalis.</title>
        <authorList>
            <person name="Sessions A."/>
            <person name="Jenkins J."/>
            <person name="Mitros T."/>
            <person name="Lyons J.T."/>
            <person name="Dichmann D.S."/>
            <person name="Robert J."/>
            <person name="Harland R.M."/>
            <person name="Rokhsar D.S."/>
        </authorList>
    </citation>
    <scope>NUCLEOTIDE SEQUENCE</scope>
    <source>
        <strain evidence="12">Nigerian</strain>
    </source>
</reference>
<evidence type="ECO:0000256" key="5">
    <source>
        <dbReference type="ARBA" id="ARBA00022989"/>
    </source>
</evidence>
<evidence type="ECO:0000256" key="3">
    <source>
        <dbReference type="ARBA" id="ARBA00022692"/>
    </source>
</evidence>
<dbReference type="Pfam" id="PF00003">
    <property type="entry name" value="7tm_3"/>
    <property type="match status" value="1"/>
</dbReference>
<dbReference type="PROSITE" id="PS50259">
    <property type="entry name" value="G_PROTEIN_RECEP_F3_4"/>
    <property type="match status" value="1"/>
</dbReference>
<evidence type="ECO:0000313" key="12">
    <source>
        <dbReference type="EMBL" id="OCA17804.1"/>
    </source>
</evidence>
<evidence type="ECO:0000256" key="2">
    <source>
        <dbReference type="ARBA" id="ARBA00022475"/>
    </source>
</evidence>
<sequence>ILKSQCSTNCPPGYRKVPREGAPPCCYDCAPCSEGEISNLTDMDNCLKCGDYEWPNPEKTVCIEKKIQFLSYDDSLTLVFIVHSLVFFIIAAVILGIFISFRDTPVVRANNHTLSFILLVSIKLSFLSVFLFLGRPVDITCMLRQTSFGITFSIAVSCILAKTIMVCVAFKATKPGSPWRNWVGVKVAYCIVIFCSIIQILISVIWLTISPPFLELNFLSEPGQIIIQCNEGSAIGFWFVLSYMGLLASVSFIVAFLARSLPDSFNEAKYITFSMLLFCSVWITMIPAYLSTKGKYMVAVEIFAIISSSCGLLFCIFLPKSADSEPDPFSNRQIRVTVTSVFHTATDSEPDPFSNRQIRVTVTSVFHTAADSEPDPFSNRQIRVTVTSVFHTAADSEPDPFSNWQIRVTVTSVFHTAADSEPDPFSNRQIRVTVTSVFHTAADSEPDPFSNRQIRVTVTSVSHTAADSEPDPFSNRQIRVTVTSVSELRAGCQWAGTFAKRICAASVKTSALQW</sequence>
<feature type="transmembrane region" description="Helical" evidence="10">
    <location>
        <begin position="296"/>
        <end position="318"/>
    </location>
</feature>
<feature type="transmembrane region" description="Helical" evidence="10">
    <location>
        <begin position="146"/>
        <end position="170"/>
    </location>
</feature>
<feature type="transmembrane region" description="Helical" evidence="10">
    <location>
        <begin position="78"/>
        <end position="101"/>
    </location>
</feature>
<evidence type="ECO:0000256" key="4">
    <source>
        <dbReference type="ARBA" id="ARBA00022729"/>
    </source>
</evidence>
<dbReference type="AlphaFoldDB" id="A0A1B8Y4H5"/>
<keyword evidence="5 10" id="KW-1133">Transmembrane helix</keyword>
<keyword evidence="2" id="KW-1003">Cell membrane</keyword>
<dbReference type="EMBL" id="KV460458">
    <property type="protein sequence ID" value="OCA17804.1"/>
    <property type="molecule type" value="Genomic_DNA"/>
</dbReference>
<keyword evidence="3 10" id="KW-0812">Transmembrane</keyword>
<keyword evidence="9" id="KW-0807">Transducer</keyword>
<keyword evidence="7 10" id="KW-0472">Membrane</keyword>
<dbReference type="Gene3D" id="2.10.50.30">
    <property type="entry name" value="GPCR, family 3, nine cysteines domain"/>
    <property type="match status" value="1"/>
</dbReference>
<evidence type="ECO:0000256" key="9">
    <source>
        <dbReference type="ARBA" id="ARBA00023224"/>
    </source>
</evidence>
<evidence type="ECO:0000259" key="11">
    <source>
        <dbReference type="PROSITE" id="PS50259"/>
    </source>
</evidence>
<dbReference type="InterPro" id="IPR011500">
    <property type="entry name" value="GPCR_3_9-Cys_dom"/>
</dbReference>
<dbReference type="Pfam" id="PF07562">
    <property type="entry name" value="NCD3G"/>
    <property type="match status" value="1"/>
</dbReference>
<comment type="subcellular location">
    <subcellularLocation>
        <location evidence="1">Cell membrane</location>
        <topology evidence="1">Multi-pass membrane protein</topology>
    </subcellularLocation>
</comment>
<reference evidence="12" key="2">
    <citation type="journal article" date="2010" name="Science">
        <title>The genome of the Western clawed frog Xenopus tropicalis.</title>
        <authorList>
            <person name="Hellsten U."/>
            <person name="Harland R.M."/>
            <person name="Gilchrist M.J."/>
            <person name="Hendrix D."/>
            <person name="Jurka J."/>
            <person name="Kapitonov V."/>
            <person name="Ovcharenko I."/>
            <person name="Putnam N.H."/>
            <person name="Shu S."/>
            <person name="Taher L."/>
            <person name="Blitz I.L."/>
            <person name="Blumberg B."/>
            <person name="Dichmann D.S."/>
            <person name="Dubchak I."/>
            <person name="Amaya E."/>
            <person name="Detter J.C."/>
            <person name="Fletcher R."/>
            <person name="Gerhard D.S."/>
            <person name="Goodstein D."/>
            <person name="Graves T."/>
            <person name="Grigoriev I.V."/>
            <person name="Grimwood J."/>
            <person name="Kawashima T."/>
            <person name="Lindquist E."/>
            <person name="Lucas S.M."/>
            <person name="Mead P.E."/>
            <person name="Mitros T."/>
            <person name="Ogino H."/>
            <person name="Ohta Y."/>
            <person name="Poliakov A.V."/>
            <person name="Pollet N."/>
            <person name="Robert J."/>
            <person name="Salamov A."/>
            <person name="Sater A.K."/>
            <person name="Schmutz J."/>
            <person name="Terry A."/>
            <person name="Vize P.D."/>
            <person name="Warren W.C."/>
            <person name="Wells D."/>
            <person name="Wills A."/>
            <person name="Wilson R.K."/>
            <person name="Zimmerman L.B."/>
            <person name="Zorn A.M."/>
            <person name="Grainger R."/>
            <person name="Grammer T."/>
            <person name="Khokha M.K."/>
            <person name="Richardson P.M."/>
            <person name="Rokhsar D.S."/>
        </authorList>
    </citation>
    <scope>NUCLEOTIDE SEQUENCE [LARGE SCALE GENOMIC DNA]</scope>
    <source>
        <strain evidence="12">Nigerian</strain>
    </source>
</reference>
<dbReference type="FunFam" id="2.10.50.30:FF:000003">
    <property type="entry name" value="Vomeronasal 2, receptor 120"/>
    <property type="match status" value="1"/>
</dbReference>
<evidence type="ECO:0000256" key="8">
    <source>
        <dbReference type="ARBA" id="ARBA00023180"/>
    </source>
</evidence>
<feature type="non-terminal residue" evidence="12">
    <location>
        <position position="1"/>
    </location>
</feature>
<dbReference type="PRINTS" id="PR00248">
    <property type="entry name" value="GPCRMGR"/>
</dbReference>
<reference evidence="12" key="1">
    <citation type="submission" date="2009-11" db="EMBL/GenBank/DDBJ databases">
        <authorList>
            <consortium name="US DOE Joint Genome Institute (JGI-PGF)"/>
            <person name="Ottilar R."/>
            <person name="Schmutz J."/>
            <person name="Salamov A."/>
            <person name="Cheng J.F."/>
            <person name="Lucas S."/>
            <person name="Pitluck S."/>
            <person name="Gundlach H."/>
            <person name="Guo Y."/>
            <person name="Haberer G."/>
            <person name="Nasrallah J."/>
            <person name="Mayer K.F.X."/>
            <person name="van de Peer Y."/>
            <person name="Weigel D."/>
            <person name="Grigoriev I.V."/>
        </authorList>
    </citation>
    <scope>NUCLEOTIDE SEQUENCE</scope>
    <source>
        <strain evidence="12">Nigerian</strain>
    </source>
</reference>
<dbReference type="InterPro" id="IPR017979">
    <property type="entry name" value="GPCR_3_CS"/>
</dbReference>
<feature type="transmembrane region" description="Helical" evidence="10">
    <location>
        <begin position="113"/>
        <end position="134"/>
    </location>
</feature>
<feature type="transmembrane region" description="Helical" evidence="10">
    <location>
        <begin position="270"/>
        <end position="290"/>
    </location>
</feature>
<feature type="transmembrane region" description="Helical" evidence="10">
    <location>
        <begin position="235"/>
        <end position="258"/>
    </location>
</feature>
<dbReference type="PANTHER" id="PTHR24061:SF564">
    <property type="entry name" value="METABOTROPIC GLUTAMATE RECEPTOR 1"/>
    <property type="match status" value="1"/>
</dbReference>
<evidence type="ECO:0000256" key="1">
    <source>
        <dbReference type="ARBA" id="ARBA00004651"/>
    </source>
</evidence>